<organism evidence="2 3">
    <name type="scientific">Arthrobacter horti</name>
    <dbReference type="NCBI Taxonomy" id="3068273"/>
    <lineage>
        <taxon>Bacteria</taxon>
        <taxon>Bacillati</taxon>
        <taxon>Actinomycetota</taxon>
        <taxon>Actinomycetes</taxon>
        <taxon>Micrococcales</taxon>
        <taxon>Micrococcaceae</taxon>
        <taxon>Arthrobacter</taxon>
    </lineage>
</organism>
<dbReference type="EC" id="3.1.3.48" evidence="2"/>
<evidence type="ECO:0000313" key="3">
    <source>
        <dbReference type="Proteomes" id="UP001232725"/>
    </source>
</evidence>
<feature type="domain" description="Tyrosine specific protein phosphatases" evidence="1">
    <location>
        <begin position="121"/>
        <end position="186"/>
    </location>
</feature>
<dbReference type="Proteomes" id="UP001232725">
    <property type="component" value="Unassembled WGS sequence"/>
</dbReference>
<dbReference type="InterPro" id="IPR026893">
    <property type="entry name" value="Tyr/Ser_Pase_IphP-type"/>
</dbReference>
<dbReference type="PROSITE" id="PS50056">
    <property type="entry name" value="TYR_PHOSPHATASE_2"/>
    <property type="match status" value="1"/>
</dbReference>
<gene>
    <name evidence="2" type="ORF">Q9R02_10625</name>
</gene>
<protein>
    <submittedName>
        <fullName evidence="2">Tyrosine-protein phosphatase</fullName>
        <ecNumber evidence="2">3.1.3.48</ecNumber>
    </submittedName>
</protein>
<keyword evidence="3" id="KW-1185">Reference proteome</keyword>
<dbReference type="InterPro" id="IPR000387">
    <property type="entry name" value="Tyr_Pase_dom"/>
</dbReference>
<dbReference type="RefSeq" id="WP_305996658.1">
    <property type="nucleotide sequence ID" value="NZ_JAVALS010000006.1"/>
</dbReference>
<dbReference type="SUPFAM" id="SSF52799">
    <property type="entry name" value="(Phosphotyrosine protein) phosphatases II"/>
    <property type="match status" value="1"/>
</dbReference>
<dbReference type="InterPro" id="IPR016130">
    <property type="entry name" value="Tyr_Pase_AS"/>
</dbReference>
<accession>A0ABT9IPW7</accession>
<proteinExistence type="predicted"/>
<dbReference type="GO" id="GO:0004725">
    <property type="term" value="F:protein tyrosine phosphatase activity"/>
    <property type="evidence" value="ECO:0007669"/>
    <property type="project" value="UniProtKB-EC"/>
</dbReference>
<dbReference type="EMBL" id="JAVALS010000006">
    <property type="protein sequence ID" value="MDP5227608.1"/>
    <property type="molecule type" value="Genomic_DNA"/>
</dbReference>
<dbReference type="PROSITE" id="PS00383">
    <property type="entry name" value="TYR_PHOSPHATASE_1"/>
    <property type="match status" value="1"/>
</dbReference>
<keyword evidence="2" id="KW-0378">Hydrolase</keyword>
<dbReference type="Gene3D" id="3.90.190.10">
    <property type="entry name" value="Protein tyrosine phosphatase superfamily"/>
    <property type="match status" value="1"/>
</dbReference>
<reference evidence="2 3" key="1">
    <citation type="submission" date="2023-08" db="EMBL/GenBank/DDBJ databases">
        <title>Arthrobacter horti sp. nov., isolated from forest soil.</title>
        <authorList>
            <person name="Park M."/>
        </authorList>
    </citation>
    <scope>NUCLEOTIDE SEQUENCE [LARGE SCALE GENOMIC DNA]</scope>
    <source>
        <strain evidence="2 3">YJM1</strain>
    </source>
</reference>
<evidence type="ECO:0000313" key="2">
    <source>
        <dbReference type="EMBL" id="MDP5227608.1"/>
    </source>
</evidence>
<dbReference type="Pfam" id="PF13350">
    <property type="entry name" value="Y_phosphatase3"/>
    <property type="match status" value="1"/>
</dbReference>
<evidence type="ECO:0000259" key="1">
    <source>
        <dbReference type="PROSITE" id="PS50056"/>
    </source>
</evidence>
<sequence length="253" mass="26266">MTTISTEPSANPALPVAGTHNFRSTAGYPAAGGVIRDGALFRSDALHRLGQDGRESFAAHGIVRIIDLRDATELASSPSDVDGLGAEVIHHPVFTDAAVPGAGAPISLEAVYRIIVERHADRLAQALLLIADAPDGGVLVHCTAGKDRTGMVIAAALLTVGVPREQVLADYATSGPNLAGEWAETMLAAVERHYPGPLAPELRELILASPAGTLAATLDLVDREHGGITALLAAHGLDQAAVERLRTRLVTTV</sequence>
<name>A0ABT9IPW7_9MICC</name>
<comment type="caution">
    <text evidence="2">The sequence shown here is derived from an EMBL/GenBank/DDBJ whole genome shotgun (WGS) entry which is preliminary data.</text>
</comment>
<dbReference type="InterPro" id="IPR029021">
    <property type="entry name" value="Prot-tyrosine_phosphatase-like"/>
</dbReference>